<dbReference type="Gene3D" id="1.10.10.60">
    <property type="entry name" value="Homeodomain-like"/>
    <property type="match status" value="2"/>
</dbReference>
<gene>
    <name evidence="10" type="ORF">AARE701A_LOCUS14794</name>
</gene>
<feature type="compositionally biased region" description="Low complexity" evidence="6">
    <location>
        <begin position="201"/>
        <end position="216"/>
    </location>
</feature>
<feature type="domain" description="SANT" evidence="8">
    <location>
        <begin position="120"/>
        <end position="168"/>
    </location>
</feature>
<dbReference type="NCBIfam" id="TIGR01557">
    <property type="entry name" value="myb_SHAQKYF"/>
    <property type="match status" value="1"/>
</dbReference>
<dbReference type="PROSITE" id="PS50090">
    <property type="entry name" value="MYB_LIKE"/>
    <property type="match status" value="2"/>
</dbReference>
<evidence type="ECO:0000313" key="11">
    <source>
        <dbReference type="Proteomes" id="UP000682877"/>
    </source>
</evidence>
<dbReference type="PROSITE" id="PS51293">
    <property type="entry name" value="SANT"/>
    <property type="match status" value="1"/>
</dbReference>
<dbReference type="SUPFAM" id="SSF46689">
    <property type="entry name" value="Homeodomain-like"/>
    <property type="match status" value="2"/>
</dbReference>
<dbReference type="Pfam" id="PF11987">
    <property type="entry name" value="IF-2"/>
    <property type="match status" value="1"/>
</dbReference>
<reference evidence="10" key="1">
    <citation type="submission" date="2021-01" db="EMBL/GenBank/DDBJ databases">
        <authorList>
            <person name="Bezrukov I."/>
        </authorList>
    </citation>
    <scope>NUCLEOTIDE SEQUENCE</scope>
</reference>
<dbReference type="Proteomes" id="UP000682877">
    <property type="component" value="Chromosome 6"/>
</dbReference>
<dbReference type="GO" id="GO:0005525">
    <property type="term" value="F:GTP binding"/>
    <property type="evidence" value="ECO:0007669"/>
    <property type="project" value="UniProtKB-KW"/>
</dbReference>
<keyword evidence="3" id="KW-0238">DNA-binding</keyword>
<feature type="domain" description="HTH myb-type" evidence="9">
    <location>
        <begin position="111"/>
        <end position="168"/>
    </location>
</feature>
<dbReference type="Pfam" id="PF14578">
    <property type="entry name" value="GTP_EFTU_D4"/>
    <property type="match status" value="1"/>
</dbReference>
<organism evidence="10 11">
    <name type="scientific">Arabidopsis arenosa</name>
    <name type="common">Sand rock-cress</name>
    <name type="synonym">Cardaminopsis arenosa</name>
    <dbReference type="NCBI Taxonomy" id="38785"/>
    <lineage>
        <taxon>Eukaryota</taxon>
        <taxon>Viridiplantae</taxon>
        <taxon>Streptophyta</taxon>
        <taxon>Embryophyta</taxon>
        <taxon>Tracheophyta</taxon>
        <taxon>Spermatophyta</taxon>
        <taxon>Magnoliopsida</taxon>
        <taxon>eudicotyledons</taxon>
        <taxon>Gunneridae</taxon>
        <taxon>Pentapetalae</taxon>
        <taxon>rosids</taxon>
        <taxon>malvids</taxon>
        <taxon>Brassicales</taxon>
        <taxon>Brassicaceae</taxon>
        <taxon>Camelineae</taxon>
        <taxon>Arabidopsis</taxon>
    </lineage>
</organism>
<sequence>MTVEEVSDGSLWSREDDIAFERALANNTDESEERWEKIAADVPGKSVEQIKEHYELLVEDVSRIESGCVPLPAYGSPEGSNGHAGDEGGSSKKGGNSHAGESNQGGKSKSDQERRKGIAWTEDEHRLFLLGLDKYGKGDWRSISRNFVVTRTPTQVASHAQKYFIRLNSMNKDRRRSSIHDITSVGNADVSTPQGPITGQNNSNNNNNNNASSPAVAGGGNKSAKQAVSQAPPGAPMYGTPTIGQSVGGPLVSAVGTPVNLPAPPHMAYGVHAAPVPGSVVPGAAMNMAKSMDRALSWFRRLAVGFEMREGAAWNGELTNKQIHLQWELEKQQDAMTSVIASLNKHGEGVYVIASTFMSLKGLVECLTSPEVAIPVSALGVGPVTPGDIFKARKLQFATVLAFQVKLTLKARQVAEALEVKVICGDSIEQLCRLFREYTTSGSELLREDRAVSDEAVLPCVLSMLPKCVLNKEDPILVGVYVVEGSLRVGTPLCIPDKAFINIGRVAWIDKDQQPVKVASQGDKVIIKIVAADPKTKQLMLGRDFDVGDVLVSRIPRRSIYHVAHSIIPS</sequence>
<keyword evidence="5" id="KW-0539">Nucleus</keyword>
<evidence type="ECO:0000256" key="3">
    <source>
        <dbReference type="ARBA" id="ARBA00023125"/>
    </source>
</evidence>
<dbReference type="InterPro" id="IPR017930">
    <property type="entry name" value="Myb_dom"/>
</dbReference>
<dbReference type="FunFam" id="1.10.10.60:FF:000154">
    <property type="entry name" value="Transcription factor SRM1"/>
    <property type="match status" value="1"/>
</dbReference>
<dbReference type="InterPro" id="IPR036925">
    <property type="entry name" value="TIF_IF2_dom3_sf"/>
</dbReference>
<dbReference type="GO" id="GO:0010468">
    <property type="term" value="P:regulation of gene expression"/>
    <property type="evidence" value="ECO:0007669"/>
    <property type="project" value="UniProtKB-ARBA"/>
</dbReference>
<keyword evidence="4" id="KW-0804">Transcription</keyword>
<protein>
    <submittedName>
        <fullName evidence="10">Uncharacterized protein</fullName>
    </submittedName>
</protein>
<dbReference type="PANTHER" id="PTHR44042:SF66">
    <property type="entry name" value="MYB FAMILY TRANSCRIPTION FACTOR"/>
    <property type="match status" value="1"/>
</dbReference>
<dbReference type="InterPro" id="IPR009057">
    <property type="entry name" value="Homeodomain-like_sf"/>
</dbReference>
<evidence type="ECO:0000256" key="5">
    <source>
        <dbReference type="ARBA" id="ARBA00023242"/>
    </source>
</evidence>
<dbReference type="InterPro" id="IPR023115">
    <property type="entry name" value="TIF_IF2_dom3"/>
</dbReference>
<dbReference type="PANTHER" id="PTHR44042">
    <property type="entry name" value="DUPLICATED HOMEODOMAIN-LIKE SUPERFAMILY PROTEIN-RELATED"/>
    <property type="match status" value="1"/>
</dbReference>
<keyword evidence="2" id="KW-0805">Transcription regulation</keyword>
<proteinExistence type="predicted"/>
<dbReference type="Gene3D" id="3.40.50.10050">
    <property type="entry name" value="Translation initiation factor IF- 2, domain 3"/>
    <property type="match status" value="1"/>
</dbReference>
<dbReference type="FunFam" id="1.10.10.60:FF:000009">
    <property type="entry name" value="transcription factor MYB1R1"/>
    <property type="match status" value="1"/>
</dbReference>
<dbReference type="InterPro" id="IPR009000">
    <property type="entry name" value="Transl_B-barrel_sf"/>
</dbReference>
<feature type="region of interest" description="Disordered" evidence="6">
    <location>
        <begin position="182"/>
        <end position="242"/>
    </location>
</feature>
<dbReference type="GO" id="GO:0003677">
    <property type="term" value="F:DNA binding"/>
    <property type="evidence" value="ECO:0007669"/>
    <property type="project" value="UniProtKB-KW"/>
</dbReference>
<keyword evidence="11" id="KW-1185">Reference proteome</keyword>
<dbReference type="SUPFAM" id="SSF52156">
    <property type="entry name" value="Initiation factor IF2/eIF5b, domain 3"/>
    <property type="match status" value="1"/>
</dbReference>
<feature type="compositionally biased region" description="Polar residues" evidence="6">
    <location>
        <begin position="182"/>
        <end position="200"/>
    </location>
</feature>
<evidence type="ECO:0000256" key="6">
    <source>
        <dbReference type="SAM" id="MobiDB-lite"/>
    </source>
</evidence>
<feature type="domain" description="Myb-like" evidence="7">
    <location>
        <begin position="12"/>
        <end position="58"/>
    </location>
</feature>
<dbReference type="InterPro" id="IPR006447">
    <property type="entry name" value="Myb_dom_plants"/>
</dbReference>
<feature type="region of interest" description="Disordered" evidence="6">
    <location>
        <begin position="68"/>
        <end position="118"/>
    </location>
</feature>
<name>A0A8S2AS13_ARAAE</name>
<evidence type="ECO:0000259" key="9">
    <source>
        <dbReference type="PROSITE" id="PS51294"/>
    </source>
</evidence>
<evidence type="ECO:0000256" key="2">
    <source>
        <dbReference type="ARBA" id="ARBA00023015"/>
    </source>
</evidence>
<dbReference type="InterPro" id="IPR029459">
    <property type="entry name" value="EFTU-type"/>
</dbReference>
<dbReference type="InterPro" id="IPR001005">
    <property type="entry name" value="SANT/Myb"/>
</dbReference>
<evidence type="ECO:0000313" key="10">
    <source>
        <dbReference type="EMBL" id="CAE6091696.1"/>
    </source>
</evidence>
<accession>A0A8S2AS13</accession>
<dbReference type="Pfam" id="PF00249">
    <property type="entry name" value="Myb_DNA-binding"/>
    <property type="match status" value="2"/>
</dbReference>
<evidence type="ECO:0000259" key="8">
    <source>
        <dbReference type="PROSITE" id="PS51293"/>
    </source>
</evidence>
<dbReference type="PROSITE" id="PS51294">
    <property type="entry name" value="HTH_MYB"/>
    <property type="match status" value="1"/>
</dbReference>
<evidence type="ECO:0000256" key="1">
    <source>
        <dbReference type="ARBA" id="ARBA00004123"/>
    </source>
</evidence>
<dbReference type="GO" id="GO:0006412">
    <property type="term" value="P:translation"/>
    <property type="evidence" value="ECO:0007669"/>
    <property type="project" value="UniProtKB-KW"/>
</dbReference>
<dbReference type="AlphaFoldDB" id="A0A8S2AS13"/>
<dbReference type="SMART" id="SM00717">
    <property type="entry name" value="SANT"/>
    <property type="match status" value="2"/>
</dbReference>
<dbReference type="InterPro" id="IPR017884">
    <property type="entry name" value="SANT_dom"/>
</dbReference>
<feature type="domain" description="Myb-like" evidence="7">
    <location>
        <begin position="112"/>
        <end position="164"/>
    </location>
</feature>
<dbReference type="Gene3D" id="2.40.30.10">
    <property type="entry name" value="Translation factors"/>
    <property type="match status" value="1"/>
</dbReference>
<comment type="subcellular location">
    <subcellularLocation>
        <location evidence="1">Nucleus</location>
    </subcellularLocation>
</comment>
<dbReference type="SUPFAM" id="SSF50447">
    <property type="entry name" value="Translation proteins"/>
    <property type="match status" value="1"/>
</dbReference>
<evidence type="ECO:0000256" key="4">
    <source>
        <dbReference type="ARBA" id="ARBA00023163"/>
    </source>
</evidence>
<dbReference type="CDD" id="cd00167">
    <property type="entry name" value="SANT"/>
    <property type="match status" value="2"/>
</dbReference>
<dbReference type="GO" id="GO:0005634">
    <property type="term" value="C:nucleus"/>
    <property type="evidence" value="ECO:0007669"/>
    <property type="project" value="UniProtKB-SubCell"/>
</dbReference>
<dbReference type="EMBL" id="LR999456">
    <property type="protein sequence ID" value="CAE6091696.1"/>
    <property type="molecule type" value="Genomic_DNA"/>
</dbReference>
<evidence type="ECO:0000259" key="7">
    <source>
        <dbReference type="PROSITE" id="PS50090"/>
    </source>
</evidence>
<feature type="compositionally biased region" description="Basic and acidic residues" evidence="6">
    <location>
        <begin position="108"/>
        <end position="118"/>
    </location>
</feature>